<evidence type="ECO:0000256" key="1">
    <source>
        <dbReference type="ARBA" id="ARBA00022475"/>
    </source>
</evidence>
<organism evidence="6 7">
    <name type="scientific">Pigmentiphaga kullae</name>
    <dbReference type="NCBI Taxonomy" id="151784"/>
    <lineage>
        <taxon>Bacteria</taxon>
        <taxon>Pseudomonadati</taxon>
        <taxon>Pseudomonadota</taxon>
        <taxon>Betaproteobacteria</taxon>
        <taxon>Burkholderiales</taxon>
        <taxon>Alcaligenaceae</taxon>
        <taxon>Pigmentiphaga</taxon>
    </lineage>
</organism>
<dbReference type="EMBL" id="SGXC01000002">
    <property type="protein sequence ID" value="RZS80910.1"/>
    <property type="molecule type" value="Genomic_DNA"/>
</dbReference>
<keyword evidence="3 5" id="KW-1133">Transmembrane helix</keyword>
<dbReference type="Pfam" id="PF07869">
    <property type="entry name" value="DUF1656"/>
    <property type="match status" value="1"/>
</dbReference>
<evidence type="ECO:0000256" key="2">
    <source>
        <dbReference type="ARBA" id="ARBA00022692"/>
    </source>
</evidence>
<evidence type="ECO:0000256" key="3">
    <source>
        <dbReference type="ARBA" id="ARBA00022989"/>
    </source>
</evidence>
<reference evidence="6 7" key="1">
    <citation type="submission" date="2019-02" db="EMBL/GenBank/DDBJ databases">
        <title>Genomic Encyclopedia of Type Strains, Phase IV (KMG-IV): sequencing the most valuable type-strain genomes for metagenomic binning, comparative biology and taxonomic classification.</title>
        <authorList>
            <person name="Goeker M."/>
        </authorList>
    </citation>
    <scope>NUCLEOTIDE SEQUENCE [LARGE SCALE GENOMIC DNA]</scope>
    <source>
        <strain evidence="6 7">K24</strain>
    </source>
</reference>
<keyword evidence="7" id="KW-1185">Reference proteome</keyword>
<proteinExistence type="predicted"/>
<dbReference type="RefSeq" id="WP_130358518.1">
    <property type="nucleotide sequence ID" value="NZ_SGXC01000002.1"/>
</dbReference>
<evidence type="ECO:0000313" key="6">
    <source>
        <dbReference type="EMBL" id="RZS80910.1"/>
    </source>
</evidence>
<keyword evidence="4 5" id="KW-0472">Membrane</keyword>
<evidence type="ECO:0000313" key="7">
    <source>
        <dbReference type="Proteomes" id="UP000292445"/>
    </source>
</evidence>
<sequence length="68" mass="7690">MFAEINVYGLYVPALLLLTFAAIVVARLLGRGLARLGLYRLVWHPPLFDACLFVITLACLSFLFTREF</sequence>
<keyword evidence="1" id="KW-1003">Cell membrane</keyword>
<name>A0A4Q7NDA5_9BURK</name>
<comment type="caution">
    <text evidence="6">The sequence shown here is derived from an EMBL/GenBank/DDBJ whole genome shotgun (WGS) entry which is preliminary data.</text>
</comment>
<dbReference type="InterPro" id="IPR012451">
    <property type="entry name" value="DUF1656"/>
</dbReference>
<feature type="transmembrane region" description="Helical" evidence="5">
    <location>
        <begin position="41"/>
        <end position="64"/>
    </location>
</feature>
<keyword evidence="2 5" id="KW-0812">Transmembrane</keyword>
<dbReference type="AlphaFoldDB" id="A0A4Q7NDA5"/>
<evidence type="ECO:0000256" key="4">
    <source>
        <dbReference type="ARBA" id="ARBA00023136"/>
    </source>
</evidence>
<protein>
    <submittedName>
        <fullName evidence="6">Uncharacterized protein DUF1656</fullName>
    </submittedName>
</protein>
<evidence type="ECO:0000256" key="5">
    <source>
        <dbReference type="SAM" id="Phobius"/>
    </source>
</evidence>
<accession>A0A4Q7NDA5</accession>
<feature type="transmembrane region" description="Helical" evidence="5">
    <location>
        <begin position="6"/>
        <end position="29"/>
    </location>
</feature>
<dbReference type="Proteomes" id="UP000292445">
    <property type="component" value="Unassembled WGS sequence"/>
</dbReference>
<gene>
    <name evidence="6" type="ORF">EV675_3523</name>
</gene>